<keyword evidence="5 10" id="KW-0460">Magnesium</keyword>
<dbReference type="Gene3D" id="1.20.120.920">
    <property type="entry name" value="CRISPR-associated endonuclease Cas1, C-terminal domain"/>
    <property type="match status" value="1"/>
</dbReference>
<keyword evidence="3 10" id="KW-0255">Endonuclease</keyword>
<dbReference type="InterPro" id="IPR050646">
    <property type="entry name" value="Cas1"/>
</dbReference>
<comment type="subunit">
    <text evidence="9 10">Homodimer, forms a heterotetramer with a Cas2 homodimer.</text>
</comment>
<evidence type="ECO:0000256" key="10">
    <source>
        <dbReference type="HAMAP-Rule" id="MF_01470"/>
    </source>
</evidence>
<dbReference type="OrthoDB" id="9803119at2"/>
<dbReference type="GO" id="GO:0043571">
    <property type="term" value="P:maintenance of CRISPR repeat elements"/>
    <property type="evidence" value="ECO:0007669"/>
    <property type="project" value="UniProtKB-UniRule"/>
</dbReference>
<protein>
    <recommendedName>
        <fullName evidence="10">CRISPR-associated endonuclease Cas1</fullName>
        <ecNumber evidence="10">3.1.-.-</ecNumber>
    </recommendedName>
</protein>
<evidence type="ECO:0000256" key="9">
    <source>
        <dbReference type="ARBA" id="ARBA00038592"/>
    </source>
</evidence>
<evidence type="ECO:0000256" key="3">
    <source>
        <dbReference type="ARBA" id="ARBA00022759"/>
    </source>
</evidence>
<evidence type="ECO:0000256" key="8">
    <source>
        <dbReference type="ARBA" id="ARBA00023211"/>
    </source>
</evidence>
<dbReference type="InterPro" id="IPR002729">
    <property type="entry name" value="CRISPR-assoc_Cas1"/>
</dbReference>
<dbReference type="GO" id="GO:0004519">
    <property type="term" value="F:endonuclease activity"/>
    <property type="evidence" value="ECO:0007669"/>
    <property type="project" value="UniProtKB-UniRule"/>
</dbReference>
<dbReference type="CDD" id="cd09634">
    <property type="entry name" value="Cas1_I-II-III"/>
    <property type="match status" value="1"/>
</dbReference>
<dbReference type="NCBIfam" id="TIGR00287">
    <property type="entry name" value="cas1"/>
    <property type="match status" value="1"/>
</dbReference>
<evidence type="ECO:0000256" key="5">
    <source>
        <dbReference type="ARBA" id="ARBA00022842"/>
    </source>
</evidence>
<comment type="function">
    <text evidence="10">CRISPR (clustered regularly interspaced short palindromic repeat), is an adaptive immune system that provides protection against mobile genetic elements (viruses, transposable elements and conjugative plasmids). CRISPR clusters contain spacers, sequences complementary to antecedent mobile elements, and target invading nucleic acids. CRISPR clusters are transcribed and processed into CRISPR RNA (crRNA). Acts as a dsDNA endonuclease. Involved in the integration of spacer DNA into the CRISPR cassette.</text>
</comment>
<dbReference type="GO" id="GO:0003677">
    <property type="term" value="F:DNA binding"/>
    <property type="evidence" value="ECO:0007669"/>
    <property type="project" value="UniProtKB-KW"/>
</dbReference>
<keyword evidence="12" id="KW-1185">Reference proteome</keyword>
<feature type="binding site" evidence="10">
    <location>
        <position position="234"/>
    </location>
    <ligand>
        <name>Mn(2+)</name>
        <dbReference type="ChEBI" id="CHEBI:29035"/>
    </ligand>
</feature>
<dbReference type="Pfam" id="PF01867">
    <property type="entry name" value="Cas_Cas1"/>
    <property type="match status" value="1"/>
</dbReference>
<dbReference type="AlphaFoldDB" id="A0A3P2A7J7"/>
<comment type="caution">
    <text evidence="11">The sequence shown here is derived from an EMBL/GenBank/DDBJ whole genome shotgun (WGS) entry which is preliminary data.</text>
</comment>
<name>A0A3P2A7J7_9NEIS</name>
<feature type="binding site" evidence="10">
    <location>
        <position position="249"/>
    </location>
    <ligand>
        <name>Mn(2+)</name>
        <dbReference type="ChEBI" id="CHEBI:29035"/>
    </ligand>
</feature>
<reference evidence="11 12" key="1">
    <citation type="submission" date="2018-11" db="EMBL/GenBank/DDBJ databases">
        <title>Genomes From Bacteria Associated with the Canine Oral Cavity: a Test Case for Automated Genome-Based Taxonomic Assignment.</title>
        <authorList>
            <person name="Coil D.A."/>
            <person name="Jospin G."/>
            <person name="Darling A.E."/>
            <person name="Wallis C."/>
            <person name="Davis I.J."/>
            <person name="Harris S."/>
            <person name="Eisen J.A."/>
            <person name="Holcombe L.J."/>
            <person name="O'Flynn C."/>
        </authorList>
    </citation>
    <scope>NUCLEOTIDE SEQUENCE [LARGE SCALE GENOMIC DNA]</scope>
    <source>
        <strain evidence="11 12">COT-280</strain>
    </source>
</reference>
<dbReference type="InterPro" id="IPR042206">
    <property type="entry name" value="CRISPR-assoc_Cas1_C"/>
</dbReference>
<accession>A0A3P2A7J7</accession>
<gene>
    <name evidence="10 11" type="primary">cas1</name>
    <name evidence="11" type="ORF">EII21_08165</name>
</gene>
<organism evidence="11 12">
    <name type="scientific">Conchiformibius steedae</name>
    <dbReference type="NCBI Taxonomy" id="153493"/>
    <lineage>
        <taxon>Bacteria</taxon>
        <taxon>Pseudomonadati</taxon>
        <taxon>Pseudomonadota</taxon>
        <taxon>Betaproteobacteria</taxon>
        <taxon>Neisseriales</taxon>
        <taxon>Neisseriaceae</taxon>
        <taxon>Conchiformibius</taxon>
    </lineage>
</organism>
<dbReference type="Gene3D" id="3.100.10.20">
    <property type="entry name" value="CRISPR-associated endonuclease Cas1, N-terminal domain"/>
    <property type="match status" value="1"/>
</dbReference>
<dbReference type="GO" id="GO:0016787">
    <property type="term" value="F:hydrolase activity"/>
    <property type="evidence" value="ECO:0007669"/>
    <property type="project" value="UniProtKB-KW"/>
</dbReference>
<dbReference type="GO" id="GO:0051607">
    <property type="term" value="P:defense response to virus"/>
    <property type="evidence" value="ECO:0007669"/>
    <property type="project" value="UniProtKB-UniRule"/>
</dbReference>
<dbReference type="Proteomes" id="UP000269923">
    <property type="component" value="Unassembled WGS sequence"/>
</dbReference>
<evidence type="ECO:0000256" key="1">
    <source>
        <dbReference type="ARBA" id="ARBA00022722"/>
    </source>
</evidence>
<keyword evidence="6 10" id="KW-0051">Antiviral defense</keyword>
<keyword evidence="7 10" id="KW-0238">DNA-binding</keyword>
<evidence type="ECO:0000256" key="2">
    <source>
        <dbReference type="ARBA" id="ARBA00022723"/>
    </source>
</evidence>
<proteinExistence type="inferred from homology"/>
<evidence type="ECO:0000313" key="11">
    <source>
        <dbReference type="EMBL" id="RRD89593.1"/>
    </source>
</evidence>
<dbReference type="EC" id="3.1.-.-" evidence="10"/>
<dbReference type="EMBL" id="RQYC01000013">
    <property type="protein sequence ID" value="RRD89593.1"/>
    <property type="molecule type" value="Genomic_DNA"/>
</dbReference>
<evidence type="ECO:0000256" key="4">
    <source>
        <dbReference type="ARBA" id="ARBA00022801"/>
    </source>
</evidence>
<dbReference type="InterPro" id="IPR042211">
    <property type="entry name" value="CRISPR-assoc_Cas1_N"/>
</dbReference>
<sequence length="338" mass="38577">MPLLSDNPMTTLYIDRKNISLTIENQALVFYEDHIRTATVPLNIIERICIKGSLQLNATTLGKLGAQGIGVLVLSGKQQQPALMMPNWKLDARRRALQYTQSQQPDTALTIAKNLISEKTRHQLQFLQYIDQTHPQSASHRRPTHDQLRQILDYHIPSASCPQSLRGIEGTAAACYFQSWQSFLPQSLHFHGRNRRPPRDPLNSILSLGYTLLHFEIVKHIYLCGLDPCIGFYHSICNGRESLACDLLEPLRPCYDRWAIGLFAQHTLLPQDFSDTPQGCRLKKNGRLNFYRAYEHAAQDWRMQIHQSCRRLLHTLTANADQAELNTGELQLWSDNAG</sequence>
<dbReference type="HAMAP" id="MF_01470">
    <property type="entry name" value="Cas1"/>
    <property type="match status" value="1"/>
</dbReference>
<evidence type="ECO:0000256" key="7">
    <source>
        <dbReference type="ARBA" id="ARBA00023125"/>
    </source>
</evidence>
<evidence type="ECO:0000313" key="12">
    <source>
        <dbReference type="Proteomes" id="UP000269923"/>
    </source>
</evidence>
<dbReference type="PANTHER" id="PTHR34353:SF2">
    <property type="entry name" value="CRISPR-ASSOCIATED ENDONUCLEASE CAS1 1"/>
    <property type="match status" value="1"/>
</dbReference>
<evidence type="ECO:0000256" key="6">
    <source>
        <dbReference type="ARBA" id="ARBA00023118"/>
    </source>
</evidence>
<dbReference type="PANTHER" id="PTHR34353">
    <property type="entry name" value="CRISPR-ASSOCIATED ENDONUCLEASE CAS1 1"/>
    <property type="match status" value="1"/>
</dbReference>
<keyword evidence="4 10" id="KW-0378">Hydrolase</keyword>
<keyword evidence="1 10" id="KW-0540">Nuclease</keyword>
<dbReference type="GO" id="GO:0046872">
    <property type="term" value="F:metal ion binding"/>
    <property type="evidence" value="ECO:0007669"/>
    <property type="project" value="UniProtKB-UniRule"/>
</dbReference>
<comment type="similarity">
    <text evidence="10">Belongs to the CRISPR-associated endonuclease Cas1 family.</text>
</comment>
<keyword evidence="2 10" id="KW-0479">Metal-binding</keyword>
<comment type="cofactor">
    <cofactor evidence="10">
        <name>Mg(2+)</name>
        <dbReference type="ChEBI" id="CHEBI:18420"/>
    </cofactor>
    <cofactor evidence="10">
        <name>Mn(2+)</name>
        <dbReference type="ChEBI" id="CHEBI:29035"/>
    </cofactor>
</comment>
<keyword evidence="8 10" id="KW-0464">Manganese</keyword>
<feature type="binding site" evidence="10">
    <location>
        <position position="169"/>
    </location>
    <ligand>
        <name>Mn(2+)</name>
        <dbReference type="ChEBI" id="CHEBI:29035"/>
    </ligand>
</feature>